<keyword evidence="7" id="KW-0961">Cell wall biogenesis/degradation</keyword>
<accession>A0A934R5L5</accession>
<evidence type="ECO:0000256" key="7">
    <source>
        <dbReference type="ARBA" id="ARBA00023316"/>
    </source>
</evidence>
<dbReference type="InterPro" id="IPR005200">
    <property type="entry name" value="Endo-beta-glucanase"/>
</dbReference>
<evidence type="ECO:0000256" key="3">
    <source>
        <dbReference type="ARBA" id="ARBA00012780"/>
    </source>
</evidence>
<dbReference type="AlphaFoldDB" id="A0A934R5L5"/>
<dbReference type="Pfam" id="PF03639">
    <property type="entry name" value="Glyco_hydro_81"/>
    <property type="match status" value="1"/>
</dbReference>
<protein>
    <recommendedName>
        <fullName evidence="3">glucan endo-1,3-beta-D-glucosidase</fullName>
        <ecNumber evidence="3">3.2.1.39</ecNumber>
    </recommendedName>
</protein>
<gene>
    <name evidence="12" type="ORF">JIN84_12320</name>
</gene>
<evidence type="ECO:0000256" key="2">
    <source>
        <dbReference type="ARBA" id="ARBA00010730"/>
    </source>
</evidence>
<sequence length="752" mass="81492">MRFPILTLSVLLIPVLPAAEVVKAGAGSYLNGLPAGVKGPPEMIYKTDEAKGPMPTNDWWSSLAWMPLSDAMFPHPLAVKAVESGLRVWYPGSAIAASEAAIMGGGGEDLVIGHSAVAEFSEARVADWSDWFVTAQMGEKTKGMRLTFGHGSPFVFAEYAGGDPVVTLNQEATLFHGGEKDAVLGVKMGARYYGLFAPAGSTWKGIGTKSLVAVTHGKSYFSIALLPDDSAATLELFRKHAYAPVTDSKVAWSYDEKSATVTTTFSVTTKPHEASAPGTLLALYPHQWRKTNASLSGKTYQSVRGPMKLAAGAGFSTTAALPAVLPSLPLTPSVDKTELRKNLALDLKDPPQLTGDTYWLGKQLGKWATMIPLAEQAGDTAAVEECTRRIRTAMESFLTAKDPADTDVFAYEPKWGTLIGYPASYGSDQELNDHHFHYGYFLRAAGELARRDPAWAAKWKEMLDLLTRDVVGTNRQDKMFPFLRCFDPYAGHSWASGHAKFGDGNNNESSSEAANAWFGLLLLGEATGDKALRDLGAWLYATEISAIEDYWFDVRDDLHPASYTPSVVTMVWGGKGANGTWFSGNPEAVHGINFLPVTGASLYLGRWPGYAEKNYTALVKENLAGDTAAALKDKKPAPSHDGTGFDQWADVMWMYRALTSPADALRMWEKRPADFKPEAGNSLSATYAWLNAFKDLGTLDKDVTADTPFAAVFQKEGKRHHVAWNLGSAPIIVKFSDGTSVECPPKSVKMKP</sequence>
<evidence type="ECO:0000256" key="9">
    <source>
        <dbReference type="SAM" id="SignalP"/>
    </source>
</evidence>
<evidence type="ECO:0000256" key="6">
    <source>
        <dbReference type="ARBA" id="ARBA00023295"/>
    </source>
</evidence>
<feature type="chain" id="PRO_5037297417" description="glucan endo-1,3-beta-D-glucosidase" evidence="9">
    <location>
        <begin position="19"/>
        <end position="752"/>
    </location>
</feature>
<dbReference type="EC" id="3.2.1.39" evidence="3"/>
<feature type="domain" description="Glycosyl hydrolase family 81 C-terminal" evidence="11">
    <location>
        <begin position="340"/>
        <end position="621"/>
    </location>
</feature>
<keyword evidence="13" id="KW-1185">Reference proteome</keyword>
<dbReference type="PROSITE" id="PS52008">
    <property type="entry name" value="GH81"/>
    <property type="match status" value="1"/>
</dbReference>
<evidence type="ECO:0000259" key="10">
    <source>
        <dbReference type="Pfam" id="PF03639"/>
    </source>
</evidence>
<name>A0A934R5L5_9BACT</name>
<dbReference type="EMBL" id="JAENIK010000011">
    <property type="protein sequence ID" value="MBK1816403.1"/>
    <property type="molecule type" value="Genomic_DNA"/>
</dbReference>
<reference evidence="12" key="1">
    <citation type="submission" date="2021-01" db="EMBL/GenBank/DDBJ databases">
        <title>Modified the classification status of verrucomicrobia.</title>
        <authorList>
            <person name="Feng X."/>
        </authorList>
    </citation>
    <scope>NUCLEOTIDE SEQUENCE</scope>
    <source>
        <strain evidence="12">JCM 18052</strain>
    </source>
</reference>
<evidence type="ECO:0000313" key="12">
    <source>
        <dbReference type="EMBL" id="MBK1816403.1"/>
    </source>
</evidence>
<feature type="signal peptide" evidence="9">
    <location>
        <begin position="1"/>
        <end position="18"/>
    </location>
</feature>
<comment type="caution">
    <text evidence="12">The sequence shown here is derived from an EMBL/GenBank/DDBJ whole genome shotgun (WGS) entry which is preliminary data.</text>
</comment>
<organism evidence="12 13">
    <name type="scientific">Luteolibacter yonseiensis</name>
    <dbReference type="NCBI Taxonomy" id="1144680"/>
    <lineage>
        <taxon>Bacteria</taxon>
        <taxon>Pseudomonadati</taxon>
        <taxon>Verrucomicrobiota</taxon>
        <taxon>Verrucomicrobiia</taxon>
        <taxon>Verrucomicrobiales</taxon>
        <taxon>Verrucomicrobiaceae</taxon>
        <taxon>Luteolibacter</taxon>
    </lineage>
</organism>
<dbReference type="GO" id="GO:0052861">
    <property type="term" value="F:endo-1,3(4)-beta-glucanase activity"/>
    <property type="evidence" value="ECO:0007669"/>
    <property type="project" value="InterPro"/>
</dbReference>
<dbReference type="GO" id="GO:0071555">
    <property type="term" value="P:cell wall organization"/>
    <property type="evidence" value="ECO:0007669"/>
    <property type="project" value="UniProtKB-KW"/>
</dbReference>
<evidence type="ECO:0000256" key="8">
    <source>
        <dbReference type="ARBA" id="ARBA00023326"/>
    </source>
</evidence>
<dbReference type="GO" id="GO:0000272">
    <property type="term" value="P:polysaccharide catabolic process"/>
    <property type="evidence" value="ECO:0007669"/>
    <property type="project" value="UniProtKB-KW"/>
</dbReference>
<keyword evidence="8" id="KW-0624">Polysaccharide degradation</keyword>
<dbReference type="RefSeq" id="WP_200351341.1">
    <property type="nucleotide sequence ID" value="NZ_BAABHZ010000006.1"/>
</dbReference>
<dbReference type="Gene3D" id="2.70.98.30">
    <property type="entry name" value="Golgi alpha-mannosidase II, domain 4"/>
    <property type="match status" value="1"/>
</dbReference>
<keyword evidence="9" id="KW-0732">Signal</keyword>
<dbReference type="Pfam" id="PF17652">
    <property type="entry name" value="Glyco_hydro81C"/>
    <property type="match status" value="1"/>
</dbReference>
<dbReference type="GO" id="GO:0042973">
    <property type="term" value="F:glucan endo-1,3-beta-D-glucosidase activity"/>
    <property type="evidence" value="ECO:0007669"/>
    <property type="project" value="UniProtKB-EC"/>
</dbReference>
<keyword evidence="4" id="KW-0378">Hydrolase</keyword>
<keyword evidence="5" id="KW-0119">Carbohydrate metabolism</keyword>
<comment type="similarity">
    <text evidence="2">Belongs to the glycosyl hydrolase 81 family.</text>
</comment>
<evidence type="ECO:0000259" key="11">
    <source>
        <dbReference type="Pfam" id="PF17652"/>
    </source>
</evidence>
<evidence type="ECO:0000256" key="1">
    <source>
        <dbReference type="ARBA" id="ARBA00000382"/>
    </source>
</evidence>
<dbReference type="Proteomes" id="UP000600139">
    <property type="component" value="Unassembled WGS sequence"/>
</dbReference>
<proteinExistence type="inferred from homology"/>
<evidence type="ECO:0000256" key="4">
    <source>
        <dbReference type="ARBA" id="ARBA00022801"/>
    </source>
</evidence>
<evidence type="ECO:0000313" key="13">
    <source>
        <dbReference type="Proteomes" id="UP000600139"/>
    </source>
</evidence>
<dbReference type="PANTHER" id="PTHR31983:SF0">
    <property type="entry name" value="GLUCAN ENDO-1,3-BETA-D-GLUCOSIDASE 2"/>
    <property type="match status" value="1"/>
</dbReference>
<dbReference type="PANTHER" id="PTHR31983">
    <property type="entry name" value="ENDO-1,3(4)-BETA-GLUCANASE 1"/>
    <property type="match status" value="1"/>
</dbReference>
<dbReference type="InterPro" id="IPR040720">
    <property type="entry name" value="GH81_C"/>
</dbReference>
<feature type="domain" description="Glycosyl hydrolase family 81 N-terminal" evidence="10">
    <location>
        <begin position="48"/>
        <end position="315"/>
    </location>
</feature>
<dbReference type="InterPro" id="IPR040451">
    <property type="entry name" value="GH81_N"/>
</dbReference>
<keyword evidence="6" id="KW-0326">Glycosidase</keyword>
<evidence type="ECO:0000256" key="5">
    <source>
        <dbReference type="ARBA" id="ARBA00023277"/>
    </source>
</evidence>
<comment type="catalytic activity">
    <reaction evidence="1">
        <text>Hydrolysis of (1-&gt;3)-beta-D-glucosidic linkages in (1-&gt;3)-beta-D-glucans.</text>
        <dbReference type="EC" id="3.2.1.39"/>
    </reaction>
</comment>